<dbReference type="RefSeq" id="WP_209295867.1">
    <property type="nucleotide sequence ID" value="NZ_JAGIKT010000054.1"/>
</dbReference>
<dbReference type="Proteomes" id="UP000669317">
    <property type="component" value="Unassembled WGS sequence"/>
</dbReference>
<keyword evidence="1" id="KW-0472">Membrane</keyword>
<evidence type="ECO:0000256" key="1">
    <source>
        <dbReference type="SAM" id="Phobius"/>
    </source>
</evidence>
<comment type="caution">
    <text evidence="2">The sequence shown here is derived from an EMBL/GenBank/DDBJ whole genome shotgun (WGS) entry which is preliminary data.</text>
</comment>
<reference evidence="2 3" key="1">
    <citation type="submission" date="2021-03" db="EMBL/GenBank/DDBJ databases">
        <title>Genome Sequence of Bradyrhizobium vignae strain ISRA400.</title>
        <authorList>
            <person name="Tisa L.S."/>
            <person name="Svistoonoff S."/>
            <person name="Hocher V."/>
            <person name="Fall S."/>
            <person name="Zaiya A."/>
            <person name="Naing D."/>
            <person name="Niang N."/>
            <person name="Diouf A."/>
            <person name="Dasylva M.C."/>
            <person name="Toure O."/>
            <person name="Gueye M."/>
            <person name="Gully D."/>
            <person name="Tisseyre P."/>
            <person name="Simpson S."/>
            <person name="Morris K."/>
            <person name="Thomas W.K."/>
        </authorList>
    </citation>
    <scope>NUCLEOTIDE SEQUENCE [LARGE SCALE GENOMIC DNA]</scope>
    <source>
        <strain evidence="2 3">ISRA400</strain>
    </source>
</reference>
<keyword evidence="1" id="KW-0812">Transmembrane</keyword>
<keyword evidence="3" id="KW-1185">Reference proteome</keyword>
<dbReference type="EMBL" id="JAGIKT010000054">
    <property type="protein sequence ID" value="MBP0113965.1"/>
    <property type="molecule type" value="Genomic_DNA"/>
</dbReference>
<sequence length="79" mass="8936">MEQALGLGRRQLARGHLVLERLGVVVEELDGRFEEENRSWVLAARDMDGPAMTRFVHRIIMSLLLVAALVLIWNVLGAR</sequence>
<protein>
    <submittedName>
        <fullName evidence="2">Uncharacterized protein</fullName>
    </submittedName>
</protein>
<evidence type="ECO:0000313" key="2">
    <source>
        <dbReference type="EMBL" id="MBP0113965.1"/>
    </source>
</evidence>
<organism evidence="2 3">
    <name type="scientific">Bradyrhizobium vignae</name>
    <dbReference type="NCBI Taxonomy" id="1549949"/>
    <lineage>
        <taxon>Bacteria</taxon>
        <taxon>Pseudomonadati</taxon>
        <taxon>Pseudomonadota</taxon>
        <taxon>Alphaproteobacteria</taxon>
        <taxon>Hyphomicrobiales</taxon>
        <taxon>Nitrobacteraceae</taxon>
        <taxon>Bradyrhizobium</taxon>
    </lineage>
</organism>
<keyword evidence="1" id="KW-1133">Transmembrane helix</keyword>
<gene>
    <name evidence="2" type="ORF">JWS04_23335</name>
</gene>
<evidence type="ECO:0000313" key="3">
    <source>
        <dbReference type="Proteomes" id="UP000669317"/>
    </source>
</evidence>
<name>A0ABS4A0M8_9BRAD</name>
<proteinExistence type="predicted"/>
<accession>A0ABS4A0M8</accession>
<feature type="transmembrane region" description="Helical" evidence="1">
    <location>
        <begin position="55"/>
        <end position="76"/>
    </location>
</feature>